<dbReference type="EMBL" id="NAPY01000014">
    <property type="protein sequence ID" value="MUL36826.1"/>
    <property type="molecule type" value="Genomic_DNA"/>
</dbReference>
<dbReference type="AlphaFoldDB" id="A0A6N8FY35"/>
<dbReference type="PANTHER" id="PTHR34235">
    <property type="entry name" value="SLR1203 PROTEIN-RELATED"/>
    <property type="match status" value="1"/>
</dbReference>
<dbReference type="InterPro" id="IPR002636">
    <property type="entry name" value="DUF29"/>
</dbReference>
<protein>
    <recommendedName>
        <fullName evidence="3">DUF29 domain-containing protein</fullName>
    </recommendedName>
</protein>
<dbReference type="Gene3D" id="1.20.1220.20">
    <property type="entry name" value="Uncharcterised protein PF01724"/>
    <property type="match status" value="1"/>
</dbReference>
<reference evidence="1 2" key="1">
    <citation type="journal article" date="2019" name="Front. Microbiol.">
        <title>Genomic Features for Desiccation Tolerance and Sugar Biosynthesis in the Extremophile Gloeocapsopsis sp. UTEX B3054.</title>
        <authorList>
            <person name="Urrejola C."/>
            <person name="Alcorta J."/>
            <person name="Salas L."/>
            <person name="Vasquez M."/>
            <person name="Polz M.F."/>
            <person name="Vicuna R."/>
            <person name="Diez B."/>
        </authorList>
    </citation>
    <scope>NUCLEOTIDE SEQUENCE [LARGE SCALE GENOMIC DNA]</scope>
    <source>
        <strain evidence="1 2">1H9</strain>
    </source>
</reference>
<dbReference type="RefSeq" id="WP_105217818.1">
    <property type="nucleotide sequence ID" value="NZ_CAWNSU010000036.1"/>
</dbReference>
<dbReference type="Pfam" id="PF01724">
    <property type="entry name" value="DUF29"/>
    <property type="match status" value="1"/>
</dbReference>
<dbReference type="Proteomes" id="UP000441797">
    <property type="component" value="Unassembled WGS sequence"/>
</dbReference>
<evidence type="ECO:0008006" key="3">
    <source>
        <dbReference type="Google" id="ProtNLM"/>
    </source>
</evidence>
<dbReference type="PANTHER" id="PTHR34235:SF3">
    <property type="entry name" value="SLR1203 PROTEIN"/>
    <property type="match status" value="1"/>
</dbReference>
<evidence type="ECO:0000313" key="1">
    <source>
        <dbReference type="EMBL" id="MUL36826.1"/>
    </source>
</evidence>
<accession>A0A6N8FY35</accession>
<organism evidence="1 2">
    <name type="scientific">Gloeocapsopsis dulcis AAB1 = 1H9</name>
    <dbReference type="NCBI Taxonomy" id="1433147"/>
    <lineage>
        <taxon>Bacteria</taxon>
        <taxon>Bacillati</taxon>
        <taxon>Cyanobacteriota</taxon>
        <taxon>Cyanophyceae</taxon>
        <taxon>Oscillatoriophycideae</taxon>
        <taxon>Chroococcales</taxon>
        <taxon>Chroococcaceae</taxon>
        <taxon>Gloeocapsopsis</taxon>
        <taxon>Gloeocapsopsis dulcis</taxon>
    </lineage>
</organism>
<sequence length="159" mass="19036">MSMEIEVKKSLYETDYQLWLAQTLKKLQLGDFENIDLENLIEEVESLGRSDRHAASSYLMRLCEHLLKLTYWKSEREMCFRGWNLEITNFRIQIQEQLETSPSLKTFLQENFLKQYKNGRKLFLKASDLDYSLVPEQPCFTLEQALDEDWLPWNSRIDL</sequence>
<proteinExistence type="predicted"/>
<evidence type="ECO:0000313" key="2">
    <source>
        <dbReference type="Proteomes" id="UP000441797"/>
    </source>
</evidence>
<comment type="caution">
    <text evidence="1">The sequence shown here is derived from an EMBL/GenBank/DDBJ whole genome shotgun (WGS) entry which is preliminary data.</text>
</comment>
<dbReference type="OrthoDB" id="5769308at2"/>
<name>A0A6N8FY35_9CHRO</name>
<keyword evidence="2" id="KW-1185">Reference proteome</keyword>
<gene>
    <name evidence="1" type="ORF">BWI75_10820</name>
</gene>